<dbReference type="EMBL" id="JAGTXO010000002">
    <property type="protein sequence ID" value="KAG8469975.1"/>
    <property type="molecule type" value="Genomic_DNA"/>
</dbReference>
<dbReference type="PANTHER" id="PTHR35115">
    <property type="entry name" value="CYCLIN DELTA-3"/>
    <property type="match status" value="1"/>
</dbReference>
<accession>A0A8J5Y231</accession>
<protein>
    <submittedName>
        <fullName evidence="1">Uncharacterized protein</fullName>
    </submittedName>
</protein>
<evidence type="ECO:0000313" key="1">
    <source>
        <dbReference type="EMBL" id="KAG8469975.1"/>
    </source>
</evidence>
<proteinExistence type="predicted"/>
<dbReference type="OrthoDB" id="537706at2759"/>
<organism evidence="1 2">
    <name type="scientific">Diacronema lutheri</name>
    <name type="common">Unicellular marine alga</name>
    <name type="synonym">Monochrysis lutheri</name>
    <dbReference type="NCBI Taxonomy" id="2081491"/>
    <lineage>
        <taxon>Eukaryota</taxon>
        <taxon>Haptista</taxon>
        <taxon>Haptophyta</taxon>
        <taxon>Pavlovophyceae</taxon>
        <taxon>Pavlovales</taxon>
        <taxon>Pavlovaceae</taxon>
        <taxon>Diacronema</taxon>
    </lineage>
</organism>
<evidence type="ECO:0000313" key="2">
    <source>
        <dbReference type="Proteomes" id="UP000751190"/>
    </source>
</evidence>
<dbReference type="Proteomes" id="UP000751190">
    <property type="component" value="Unassembled WGS sequence"/>
</dbReference>
<dbReference type="InterPro" id="IPR045287">
    <property type="entry name" value="PAB"/>
</dbReference>
<gene>
    <name evidence="1" type="ORF">KFE25_006430</name>
</gene>
<keyword evidence="2" id="KW-1185">Reference proteome</keyword>
<comment type="caution">
    <text evidence="1">The sequence shown here is derived from an EMBL/GenBank/DDBJ whole genome shotgun (WGS) entry which is preliminary data.</text>
</comment>
<sequence>MKLVVPHVALLRDVVRRGARACALLDATDRHGLHPLVVPLFTRAAPASPTGERERVVGLLARAPPGAEWCAVETSRAADWTANALVPLGPVRSLAHRLVAEAHHADARAAAPLVELASRAPAGERAPLFDGADPILRTLGLSKYLLMRAGAFPDVWATLVDAHLARGDATAALIAAERCTGLNKGWGCALWAQSRLAARLGRPEEARDFALAALLEPLDTLGVDVPTARRAAAVPDDISVVRYRAALAERRGAPARGAPAAREEPRTQAEIAARRAADALDDAVEAGAGWSAFDTHSLAAAYDDAGSSALGAVVRGEVTAVE</sequence>
<name>A0A8J5Y231_DIALT</name>
<dbReference type="AlphaFoldDB" id="A0A8J5Y231"/>
<reference evidence="1" key="1">
    <citation type="submission" date="2021-05" db="EMBL/GenBank/DDBJ databases">
        <title>The genome of the haptophyte Pavlova lutheri (Diacronema luteri, Pavlovales) - a model for lipid biosynthesis in eukaryotic algae.</title>
        <authorList>
            <person name="Hulatt C.J."/>
            <person name="Posewitz M.C."/>
        </authorList>
    </citation>
    <scope>NUCLEOTIDE SEQUENCE</scope>
    <source>
        <strain evidence="1">NIVA-4/92</strain>
    </source>
</reference>
<dbReference type="PANTHER" id="PTHR35115:SF1">
    <property type="entry name" value="PROTEIN IN CHLOROPLAST ATPASE BIOGENESIS, CHLOROPLASTIC"/>
    <property type="match status" value="1"/>
</dbReference>